<feature type="transmembrane region" description="Helical" evidence="1">
    <location>
        <begin position="77"/>
        <end position="97"/>
    </location>
</feature>
<keyword evidence="1" id="KW-0812">Transmembrane</keyword>
<name>A0A915JD55_ROMCU</name>
<keyword evidence="1" id="KW-1133">Transmembrane helix</keyword>
<reference evidence="3" key="1">
    <citation type="submission" date="2022-11" db="UniProtKB">
        <authorList>
            <consortium name="WormBaseParasite"/>
        </authorList>
    </citation>
    <scope>IDENTIFICATION</scope>
</reference>
<keyword evidence="1" id="KW-0472">Membrane</keyword>
<evidence type="ECO:0000313" key="3">
    <source>
        <dbReference type="WBParaSite" id="nRc.2.0.1.t24097-RA"/>
    </source>
</evidence>
<dbReference type="AlphaFoldDB" id="A0A915JD55"/>
<evidence type="ECO:0000256" key="1">
    <source>
        <dbReference type="SAM" id="Phobius"/>
    </source>
</evidence>
<evidence type="ECO:0000313" key="2">
    <source>
        <dbReference type="Proteomes" id="UP000887565"/>
    </source>
</evidence>
<sequence>MQAAEVKFDESILNENERKKFNDIRIALYNNISAAYLKEVDQEIMRCKRAVKSENERKKKLYEKMLGVKNDTWTSRFGWAAVVGVTALGAALALRFFNARQ</sequence>
<proteinExistence type="predicted"/>
<accession>A0A915JD55</accession>
<dbReference type="Proteomes" id="UP000887565">
    <property type="component" value="Unplaced"/>
</dbReference>
<keyword evidence="2" id="KW-1185">Reference proteome</keyword>
<dbReference type="WBParaSite" id="nRc.2.0.1.t24097-RA">
    <property type="protein sequence ID" value="nRc.2.0.1.t24097-RA"/>
    <property type="gene ID" value="nRc.2.0.1.g24097"/>
</dbReference>
<protein>
    <submittedName>
        <fullName evidence="3">Uncharacterized protein</fullName>
    </submittedName>
</protein>
<organism evidence="2 3">
    <name type="scientific">Romanomermis culicivorax</name>
    <name type="common">Nematode worm</name>
    <dbReference type="NCBI Taxonomy" id="13658"/>
    <lineage>
        <taxon>Eukaryota</taxon>
        <taxon>Metazoa</taxon>
        <taxon>Ecdysozoa</taxon>
        <taxon>Nematoda</taxon>
        <taxon>Enoplea</taxon>
        <taxon>Dorylaimia</taxon>
        <taxon>Mermithida</taxon>
        <taxon>Mermithoidea</taxon>
        <taxon>Mermithidae</taxon>
        <taxon>Romanomermis</taxon>
    </lineage>
</organism>